<protein>
    <submittedName>
        <fullName evidence="2">Uncharacterized protein</fullName>
    </submittedName>
</protein>
<dbReference type="Proteomes" id="UP000528322">
    <property type="component" value="Unassembled WGS sequence"/>
</dbReference>
<organism evidence="2 3">
    <name type="scientific">Desulfurispira natronophila</name>
    <dbReference type="NCBI Taxonomy" id="682562"/>
    <lineage>
        <taxon>Bacteria</taxon>
        <taxon>Pseudomonadati</taxon>
        <taxon>Chrysiogenota</taxon>
        <taxon>Chrysiogenia</taxon>
        <taxon>Chrysiogenales</taxon>
        <taxon>Chrysiogenaceae</taxon>
        <taxon>Desulfurispira</taxon>
    </lineage>
</organism>
<name>A0A7W7Y518_9BACT</name>
<keyword evidence="3" id="KW-1185">Reference proteome</keyword>
<evidence type="ECO:0000313" key="2">
    <source>
        <dbReference type="EMBL" id="MBB5022144.1"/>
    </source>
</evidence>
<dbReference type="RefSeq" id="WP_183732127.1">
    <property type="nucleotide sequence ID" value="NZ_JACHID010000008.1"/>
</dbReference>
<reference evidence="2 3" key="1">
    <citation type="submission" date="2020-08" db="EMBL/GenBank/DDBJ databases">
        <title>Genomic Encyclopedia of Type Strains, Phase IV (KMG-IV): sequencing the most valuable type-strain genomes for metagenomic binning, comparative biology and taxonomic classification.</title>
        <authorList>
            <person name="Goeker M."/>
        </authorList>
    </citation>
    <scope>NUCLEOTIDE SEQUENCE [LARGE SCALE GENOMIC DNA]</scope>
    <source>
        <strain evidence="2 3">DSM 22071</strain>
    </source>
</reference>
<dbReference type="AlphaFoldDB" id="A0A7W7Y518"/>
<dbReference type="EMBL" id="JACHID010000008">
    <property type="protein sequence ID" value="MBB5022144.1"/>
    <property type="molecule type" value="Genomic_DNA"/>
</dbReference>
<keyword evidence="1" id="KW-1133">Transmembrane helix</keyword>
<gene>
    <name evidence="2" type="ORF">HNR37_001472</name>
</gene>
<evidence type="ECO:0000256" key="1">
    <source>
        <dbReference type="SAM" id="Phobius"/>
    </source>
</evidence>
<keyword evidence="1" id="KW-0472">Membrane</keyword>
<feature type="transmembrane region" description="Helical" evidence="1">
    <location>
        <begin position="179"/>
        <end position="197"/>
    </location>
</feature>
<proteinExistence type="predicted"/>
<evidence type="ECO:0000313" key="3">
    <source>
        <dbReference type="Proteomes" id="UP000528322"/>
    </source>
</evidence>
<keyword evidence="1" id="KW-0812">Transmembrane</keyword>
<sequence length="210" mass="24233">MQRFKFTILAICLLLLYLAWGDLEIMLRNPEPKTVSIEELYMDGYPREWLEIQGGYLNLEKAISTSGTIDLDALVVPLMMQPRDDSTIYFLVETRNEELLHHFAQYHFRSHTQEQKDRYLEENRDAFHPQYDIEGLVGTGRVAISNRQKILNIAREGTLDVDEDVVYISEGNTPPRIRGLFFLVVGLLGLVRVTIMWRAPRQAARTSSSS</sequence>
<comment type="caution">
    <text evidence="2">The sequence shown here is derived from an EMBL/GenBank/DDBJ whole genome shotgun (WGS) entry which is preliminary data.</text>
</comment>
<accession>A0A7W7Y518</accession>